<evidence type="ECO:0000256" key="8">
    <source>
        <dbReference type="ARBA" id="ARBA00023136"/>
    </source>
</evidence>
<keyword evidence="13" id="KW-1185">Reference proteome</keyword>
<dbReference type="PROSITE" id="PS50920">
    <property type="entry name" value="SOLCAR"/>
    <property type="match status" value="3"/>
</dbReference>
<comment type="caution">
    <text evidence="12">The sequence shown here is derived from an EMBL/GenBank/DDBJ whole genome shotgun (WGS) entry which is preliminary data.</text>
</comment>
<evidence type="ECO:0000256" key="10">
    <source>
        <dbReference type="RuleBase" id="RU000488"/>
    </source>
</evidence>
<dbReference type="GO" id="GO:0055085">
    <property type="term" value="P:transmembrane transport"/>
    <property type="evidence" value="ECO:0007669"/>
    <property type="project" value="InterPro"/>
</dbReference>
<dbReference type="PRINTS" id="PR00926">
    <property type="entry name" value="MITOCARRIER"/>
</dbReference>
<dbReference type="OrthoDB" id="250329at2759"/>
<dbReference type="EMBL" id="JAAAIP010000061">
    <property type="protein sequence ID" value="KAG0327227.1"/>
    <property type="molecule type" value="Genomic_DNA"/>
</dbReference>
<feature type="transmembrane region" description="Helical" evidence="11">
    <location>
        <begin position="214"/>
        <end position="235"/>
    </location>
</feature>
<dbReference type="InterPro" id="IPR002067">
    <property type="entry name" value="MCP"/>
</dbReference>
<keyword evidence="6 11" id="KW-1133">Transmembrane helix</keyword>
<gene>
    <name evidence="12" type="ORF">BGZ99_008098</name>
</gene>
<name>A0A9P6RU39_9FUNG</name>
<dbReference type="InterPro" id="IPR018108">
    <property type="entry name" value="MCP_transmembrane"/>
</dbReference>
<evidence type="ECO:0000256" key="7">
    <source>
        <dbReference type="ARBA" id="ARBA00023128"/>
    </source>
</evidence>
<evidence type="ECO:0008006" key="14">
    <source>
        <dbReference type="Google" id="ProtNLM"/>
    </source>
</evidence>
<evidence type="ECO:0000256" key="9">
    <source>
        <dbReference type="PROSITE-ProRule" id="PRU00282"/>
    </source>
</evidence>
<comment type="subcellular location">
    <subcellularLocation>
        <location evidence="1">Mitochondrion membrane</location>
        <topology evidence="1">Multi-pass membrane protein</topology>
    </subcellularLocation>
</comment>
<dbReference type="GO" id="GO:0031966">
    <property type="term" value="C:mitochondrial membrane"/>
    <property type="evidence" value="ECO:0007669"/>
    <property type="project" value="UniProtKB-SubCell"/>
</dbReference>
<feature type="transmembrane region" description="Helical" evidence="11">
    <location>
        <begin position="266"/>
        <end position="287"/>
    </location>
</feature>
<proteinExistence type="inferred from homology"/>
<keyword evidence="3 10" id="KW-0813">Transport</keyword>
<accession>A0A9P6RU39</accession>
<keyword evidence="4 9" id="KW-0812">Transmembrane</keyword>
<dbReference type="PANTHER" id="PTHR45667">
    <property type="entry name" value="S-ADENOSYLMETHIONINE MITOCHONDRIAL CARRIER PROTEIN"/>
    <property type="match status" value="1"/>
</dbReference>
<evidence type="ECO:0000256" key="5">
    <source>
        <dbReference type="ARBA" id="ARBA00022737"/>
    </source>
</evidence>
<feature type="repeat" description="Solcar" evidence="9">
    <location>
        <begin position="264"/>
        <end position="352"/>
    </location>
</feature>
<protein>
    <recommendedName>
        <fullName evidence="14">Mitochondrial carrier protein</fullName>
    </recommendedName>
</protein>
<dbReference type="Proteomes" id="UP000738325">
    <property type="component" value="Unassembled WGS sequence"/>
</dbReference>
<keyword evidence="7" id="KW-0496">Mitochondrion</keyword>
<dbReference type="AlphaFoldDB" id="A0A9P6RU39"/>
<evidence type="ECO:0000313" key="13">
    <source>
        <dbReference type="Proteomes" id="UP000738325"/>
    </source>
</evidence>
<evidence type="ECO:0000256" key="3">
    <source>
        <dbReference type="ARBA" id="ARBA00022448"/>
    </source>
</evidence>
<organism evidence="12 13">
    <name type="scientific">Dissophora globulifera</name>
    <dbReference type="NCBI Taxonomy" id="979702"/>
    <lineage>
        <taxon>Eukaryota</taxon>
        <taxon>Fungi</taxon>
        <taxon>Fungi incertae sedis</taxon>
        <taxon>Mucoromycota</taxon>
        <taxon>Mortierellomycotina</taxon>
        <taxon>Mortierellomycetes</taxon>
        <taxon>Mortierellales</taxon>
        <taxon>Mortierellaceae</taxon>
        <taxon>Dissophora</taxon>
    </lineage>
</organism>
<feature type="repeat" description="Solcar" evidence="9">
    <location>
        <begin position="116"/>
        <end position="243"/>
    </location>
</feature>
<keyword evidence="5" id="KW-0677">Repeat</keyword>
<dbReference type="InterPro" id="IPR023395">
    <property type="entry name" value="MCP_dom_sf"/>
</dbReference>
<reference evidence="12" key="1">
    <citation type="journal article" date="2020" name="Fungal Divers.">
        <title>Resolving the Mortierellaceae phylogeny through synthesis of multi-gene phylogenetics and phylogenomics.</title>
        <authorList>
            <person name="Vandepol N."/>
            <person name="Liber J."/>
            <person name="Desiro A."/>
            <person name="Na H."/>
            <person name="Kennedy M."/>
            <person name="Barry K."/>
            <person name="Grigoriev I.V."/>
            <person name="Miller A.N."/>
            <person name="O'Donnell K."/>
            <person name="Stajich J.E."/>
            <person name="Bonito G."/>
        </authorList>
    </citation>
    <scope>NUCLEOTIDE SEQUENCE</scope>
    <source>
        <strain evidence="12">REB-010B</strain>
    </source>
</reference>
<evidence type="ECO:0000313" key="12">
    <source>
        <dbReference type="EMBL" id="KAG0327227.1"/>
    </source>
</evidence>
<evidence type="ECO:0000256" key="1">
    <source>
        <dbReference type="ARBA" id="ARBA00004225"/>
    </source>
</evidence>
<keyword evidence="8 9" id="KW-0472">Membrane</keyword>
<evidence type="ECO:0000256" key="2">
    <source>
        <dbReference type="ARBA" id="ARBA00006375"/>
    </source>
</evidence>
<dbReference type="SUPFAM" id="SSF103506">
    <property type="entry name" value="Mitochondrial carrier"/>
    <property type="match status" value="1"/>
</dbReference>
<comment type="similarity">
    <text evidence="2 10">Belongs to the mitochondrial carrier (TC 2.A.29) family.</text>
</comment>
<evidence type="ECO:0000256" key="4">
    <source>
        <dbReference type="ARBA" id="ARBA00022692"/>
    </source>
</evidence>
<evidence type="ECO:0000256" key="11">
    <source>
        <dbReference type="SAM" id="Phobius"/>
    </source>
</evidence>
<feature type="repeat" description="Solcar" evidence="9">
    <location>
        <begin position="25"/>
        <end position="105"/>
    </location>
</feature>
<evidence type="ECO:0000256" key="6">
    <source>
        <dbReference type="ARBA" id="ARBA00022989"/>
    </source>
</evidence>
<dbReference type="Gene3D" id="1.50.40.10">
    <property type="entry name" value="Mitochondrial carrier domain"/>
    <property type="match status" value="1"/>
</dbReference>
<dbReference type="Pfam" id="PF00153">
    <property type="entry name" value="Mito_carr"/>
    <property type="match status" value="3"/>
</dbReference>
<sequence>MASSADNDLGTRVDTSAAGTTSATQGALVNLMASSAAALCSRLCTHPLDTLKTRVQVSNTPLPLLPTFLGLVRNGGLYRGLPVALTLSAPGLSVYLAAYDLSKDAISRHFPVMRSDSVINHMASAVVAEVLSGLFWTPMEVLKQKQQVENIPSSSAPRCSTTVASKHRLSMVAPKTWLSSFSTVSAYRAAAAERTATSAMELARRIYRQEGLLGFYRGYFITLGVFVPYSMVYFATYEQLKESAWRQRILPTTTGTNTRQEGTLPFLTIVTCAAVAAGFAGGISNIVDVVKTRWQISVLATTEENSSTRNIVRHMLRQGGLGSFTQGMGARVLWMIPSVTISMSIFEWLKAYGIA</sequence>
<feature type="transmembrane region" description="Helical" evidence="11">
    <location>
        <begin position="77"/>
        <end position="98"/>
    </location>
</feature>